<organism evidence="1 2">
    <name type="scientific">Hyphomicrobium facile</name>
    <dbReference type="NCBI Taxonomy" id="51670"/>
    <lineage>
        <taxon>Bacteria</taxon>
        <taxon>Pseudomonadati</taxon>
        <taxon>Pseudomonadota</taxon>
        <taxon>Alphaproteobacteria</taxon>
        <taxon>Hyphomicrobiales</taxon>
        <taxon>Hyphomicrobiaceae</taxon>
        <taxon>Hyphomicrobium</taxon>
    </lineage>
</organism>
<dbReference type="AlphaFoldDB" id="A0A1I7NWU4"/>
<reference evidence="2" key="1">
    <citation type="submission" date="2016-10" db="EMBL/GenBank/DDBJ databases">
        <authorList>
            <person name="Varghese N."/>
            <person name="Submissions S."/>
        </authorList>
    </citation>
    <scope>NUCLEOTIDE SEQUENCE [LARGE SCALE GENOMIC DNA]</scope>
    <source>
        <strain evidence="2">DSM 1565</strain>
    </source>
</reference>
<evidence type="ECO:0000313" key="1">
    <source>
        <dbReference type="EMBL" id="SFV39121.1"/>
    </source>
</evidence>
<keyword evidence="2" id="KW-1185">Reference proteome</keyword>
<accession>A0A1I7NWU4</accession>
<evidence type="ECO:0000313" key="2">
    <source>
        <dbReference type="Proteomes" id="UP000199423"/>
    </source>
</evidence>
<name>A0A1I7NWU4_9HYPH</name>
<dbReference type="EMBL" id="FPCH01000005">
    <property type="protein sequence ID" value="SFV39121.1"/>
    <property type="molecule type" value="Genomic_DNA"/>
</dbReference>
<dbReference type="RefSeq" id="WP_092869646.1">
    <property type="nucleotide sequence ID" value="NZ_FPCH01000005.1"/>
</dbReference>
<proteinExistence type="predicted"/>
<protein>
    <submittedName>
        <fullName evidence="1">Uncharacterized protein</fullName>
    </submittedName>
</protein>
<dbReference type="OrthoDB" id="9840599at2"/>
<gene>
    <name evidence="1" type="ORF">SAMN04488557_4146</name>
</gene>
<sequence length="173" mass="18144">MLRTSPLPTIATLFFAAIALAFAGVPSAFALKKAVVGPVALEVADDFKEVAGAETPTIHQDASGITVEVSELPPEALEEFRGQPFLDFLASLKYTNAAYAPGALDRRDTYSYVLADAVGAKGPESRFLLILGDAKRAAIITAYAPKSEIDNGHATRAAIEAILSSAAVLPAKR</sequence>
<dbReference type="Proteomes" id="UP000199423">
    <property type="component" value="Unassembled WGS sequence"/>
</dbReference>